<gene>
    <name evidence="4" type="ORF">MICPUN_107431</name>
</gene>
<dbReference type="PROSITE" id="PS50102">
    <property type="entry name" value="RRM"/>
    <property type="match status" value="1"/>
</dbReference>
<protein>
    <recommendedName>
        <fullName evidence="3">RRM domain-containing protein</fullName>
    </recommendedName>
</protein>
<dbReference type="PANTHER" id="PTHR35711">
    <property type="entry name" value="EXPRESSED PROTEIN"/>
    <property type="match status" value="1"/>
</dbReference>
<feature type="compositionally biased region" description="Basic and acidic residues" evidence="2">
    <location>
        <begin position="309"/>
        <end position="326"/>
    </location>
</feature>
<dbReference type="OMA" id="WWESGSA"/>
<dbReference type="RefSeq" id="XP_002504282.1">
    <property type="nucleotide sequence ID" value="XM_002504236.1"/>
</dbReference>
<keyword evidence="1" id="KW-0694">RNA-binding</keyword>
<accession>C1EC87</accession>
<dbReference type="OrthoDB" id="439808at2759"/>
<dbReference type="InParanoid" id="C1EC87"/>
<feature type="compositionally biased region" description="Low complexity" evidence="2">
    <location>
        <begin position="333"/>
        <end position="344"/>
    </location>
</feature>
<feature type="compositionally biased region" description="Acidic residues" evidence="2">
    <location>
        <begin position="508"/>
        <end position="595"/>
    </location>
</feature>
<dbReference type="Gene3D" id="3.30.70.330">
    <property type="match status" value="1"/>
</dbReference>
<feature type="compositionally biased region" description="Acidic residues" evidence="2">
    <location>
        <begin position="379"/>
        <end position="388"/>
    </location>
</feature>
<feature type="region of interest" description="Disordered" evidence="2">
    <location>
        <begin position="496"/>
        <end position="604"/>
    </location>
</feature>
<sequence length="604" mass="63712">MSAATRLHVSGLPRDLLDDDLCARFTPFGAVSDLEVCREKENSPFFADGRTDDLAPSVRGGRGGRGGAGGRGKKKGRGGDRLPPSRPPPCRGYAFVTVAFPDDHALRRCLNAYNGTKWKGGTIHVHPAKPKFDERLRMEREGIHPGRPGMRAEVDDDEALRGDDVNSDVNSDDETRRLANDGSDERQPLRPGDLLEIDGRVRNSKVIVTYATGATTHVKGEGSFEDDASNVPATPDWTPFPDDASNRTLRKLCQLPGLSPAVGTVAGGGRCRRDDDDETEIIRDEEEEEEGEEEEEDGTAGDGATGRDGWGRRGEPAGDTADRFNLPREFFNSDVAAARAARSAAGGGDDTGGRAGSKSKRRKKDTVEMRALAAFLGSDSDDGDETEGADGATRLVAEATRPAAEPVPAKKPTRDGAPSKPAATRLAEPEEGGIPMAKAGSWWWESGSAAPGGAGTGTGTGTVTVTGTGGGLAKDFFATQPAAPARDFFRAVGAAPFAPRSKSSALDAADDDEAEDGEESDGDVEIDVDSDAFSEDDESAEPSDDDDDGEEEEEEEEEEDGSEGASSDDDDDDDDEGEFEDESSGSEDGEGDSDSGDLGVVDFD</sequence>
<feature type="compositionally biased region" description="Acidic residues" evidence="2">
    <location>
        <begin position="275"/>
        <end position="299"/>
    </location>
</feature>
<feature type="compositionally biased region" description="Gly residues" evidence="2">
    <location>
        <begin position="345"/>
        <end position="355"/>
    </location>
</feature>
<feature type="compositionally biased region" description="Basic and acidic residues" evidence="2">
    <location>
        <begin position="173"/>
        <end position="188"/>
    </location>
</feature>
<dbReference type="GeneID" id="8246467"/>
<dbReference type="SMART" id="SM00360">
    <property type="entry name" value="RRM"/>
    <property type="match status" value="1"/>
</dbReference>
<dbReference type="InterPro" id="IPR035979">
    <property type="entry name" value="RBD_domain_sf"/>
</dbReference>
<dbReference type="PANTHER" id="PTHR35711:SF1">
    <property type="entry name" value="ECTODERMAL, ISOFORM F"/>
    <property type="match status" value="1"/>
</dbReference>
<dbReference type="InterPro" id="IPR000504">
    <property type="entry name" value="RRM_dom"/>
</dbReference>
<dbReference type="KEGG" id="mis:MICPUN_107431"/>
<dbReference type="Proteomes" id="UP000002009">
    <property type="component" value="Chromosome 9"/>
</dbReference>
<feature type="domain" description="RRM" evidence="3">
    <location>
        <begin position="5"/>
        <end position="130"/>
    </location>
</feature>
<dbReference type="AlphaFoldDB" id="C1EC87"/>
<proteinExistence type="predicted"/>
<feature type="region of interest" description="Disordered" evidence="2">
    <location>
        <begin position="262"/>
        <end position="475"/>
    </location>
</feature>
<dbReference type="GO" id="GO:0003723">
    <property type="term" value="F:RNA binding"/>
    <property type="evidence" value="ECO:0007669"/>
    <property type="project" value="UniProtKB-UniRule"/>
</dbReference>
<feature type="region of interest" description="Disordered" evidence="2">
    <location>
        <begin position="45"/>
        <end position="89"/>
    </location>
</feature>
<dbReference type="EMBL" id="CP001329">
    <property type="protein sequence ID" value="ACO65540.1"/>
    <property type="molecule type" value="Genomic_DNA"/>
</dbReference>
<evidence type="ECO:0000313" key="5">
    <source>
        <dbReference type="Proteomes" id="UP000002009"/>
    </source>
</evidence>
<keyword evidence="5" id="KW-1185">Reference proteome</keyword>
<name>C1EC87_MICCC</name>
<dbReference type="InterPro" id="IPR012677">
    <property type="entry name" value="Nucleotide-bd_a/b_plait_sf"/>
</dbReference>
<dbReference type="STRING" id="296587.C1EC87"/>
<organism evidence="4 5">
    <name type="scientific">Micromonas commoda (strain RCC299 / NOUM17 / CCMP2709)</name>
    <name type="common">Picoplanktonic green alga</name>
    <dbReference type="NCBI Taxonomy" id="296587"/>
    <lineage>
        <taxon>Eukaryota</taxon>
        <taxon>Viridiplantae</taxon>
        <taxon>Chlorophyta</taxon>
        <taxon>Mamiellophyceae</taxon>
        <taxon>Mamiellales</taxon>
        <taxon>Mamiellaceae</taxon>
        <taxon>Micromonas</taxon>
    </lineage>
</organism>
<feature type="compositionally biased region" description="Gly residues" evidence="2">
    <location>
        <begin position="60"/>
        <end position="70"/>
    </location>
</feature>
<dbReference type="SUPFAM" id="SSF54928">
    <property type="entry name" value="RNA-binding domain, RBD"/>
    <property type="match status" value="1"/>
</dbReference>
<evidence type="ECO:0000256" key="2">
    <source>
        <dbReference type="SAM" id="MobiDB-lite"/>
    </source>
</evidence>
<feature type="region of interest" description="Disordered" evidence="2">
    <location>
        <begin position="140"/>
        <end position="193"/>
    </location>
</feature>
<evidence type="ECO:0000259" key="3">
    <source>
        <dbReference type="PROSITE" id="PS50102"/>
    </source>
</evidence>
<reference evidence="4 5" key="1">
    <citation type="journal article" date="2009" name="Science">
        <title>Green evolution and dynamic adaptations revealed by genomes of the marine picoeukaryotes Micromonas.</title>
        <authorList>
            <person name="Worden A.Z."/>
            <person name="Lee J.H."/>
            <person name="Mock T."/>
            <person name="Rouze P."/>
            <person name="Simmons M.P."/>
            <person name="Aerts A.L."/>
            <person name="Allen A.E."/>
            <person name="Cuvelier M.L."/>
            <person name="Derelle E."/>
            <person name="Everett M.V."/>
            <person name="Foulon E."/>
            <person name="Grimwood J."/>
            <person name="Gundlach H."/>
            <person name="Henrissat B."/>
            <person name="Napoli C."/>
            <person name="McDonald S.M."/>
            <person name="Parker M.S."/>
            <person name="Rombauts S."/>
            <person name="Salamov A."/>
            <person name="Von Dassow P."/>
            <person name="Badger J.H."/>
            <person name="Coutinho P.M."/>
            <person name="Demir E."/>
            <person name="Dubchak I."/>
            <person name="Gentemann C."/>
            <person name="Eikrem W."/>
            <person name="Gready J.E."/>
            <person name="John U."/>
            <person name="Lanier W."/>
            <person name="Lindquist E.A."/>
            <person name="Lucas S."/>
            <person name="Mayer K.F."/>
            <person name="Moreau H."/>
            <person name="Not F."/>
            <person name="Otillar R."/>
            <person name="Panaud O."/>
            <person name="Pangilinan J."/>
            <person name="Paulsen I."/>
            <person name="Piegu B."/>
            <person name="Poliakov A."/>
            <person name="Robbens S."/>
            <person name="Schmutz J."/>
            <person name="Toulza E."/>
            <person name="Wyss T."/>
            <person name="Zelensky A."/>
            <person name="Zhou K."/>
            <person name="Armbrust E.V."/>
            <person name="Bhattacharya D."/>
            <person name="Goodenough U.W."/>
            <person name="Van de Peer Y."/>
            <person name="Grigoriev I.V."/>
        </authorList>
    </citation>
    <scope>NUCLEOTIDE SEQUENCE [LARGE SCALE GENOMIC DNA]</scope>
    <source>
        <strain evidence="5">RCC299 / NOUM17</strain>
    </source>
</reference>
<evidence type="ECO:0000256" key="1">
    <source>
        <dbReference type="PROSITE-ProRule" id="PRU00176"/>
    </source>
</evidence>
<feature type="region of interest" description="Disordered" evidence="2">
    <location>
        <begin position="218"/>
        <end position="243"/>
    </location>
</feature>
<evidence type="ECO:0000313" key="4">
    <source>
        <dbReference type="EMBL" id="ACO65540.1"/>
    </source>
</evidence>
<feature type="compositionally biased region" description="Gly residues" evidence="2">
    <location>
        <begin position="450"/>
        <end position="460"/>
    </location>
</feature>